<comment type="caution">
    <text evidence="2">The sequence shown here is derived from an EMBL/GenBank/DDBJ whole genome shotgun (WGS) entry which is preliminary data.</text>
</comment>
<dbReference type="Pfam" id="PF00646">
    <property type="entry name" value="F-box"/>
    <property type="match status" value="1"/>
</dbReference>
<protein>
    <recommendedName>
        <fullName evidence="1">F-box domain-containing protein</fullName>
    </recommendedName>
</protein>
<dbReference type="AlphaFoldDB" id="A0AAV9M5Q6"/>
<dbReference type="Proteomes" id="UP001311915">
    <property type="component" value="Unassembled WGS sequence"/>
</dbReference>
<dbReference type="InterPro" id="IPR050796">
    <property type="entry name" value="SCF_F-box_component"/>
</dbReference>
<feature type="domain" description="F-box" evidence="1">
    <location>
        <begin position="14"/>
        <end position="41"/>
    </location>
</feature>
<sequence length="161" mass="18681">MKVYFEEGILIDISRLHVKSVLRFKCVSKFWKILIDEPYFKMRHLNHAKNDQNSQGFLFYQQCLGEFNYPIYSCSLSPAQLVEDTHILNFPLNIELEFFTIYNGCDGLFIINVLENTVEHNKLLLWNPSARESVVLPIPEFSVGLSSCLGLSLDQVLTIRF</sequence>
<proteinExistence type="predicted"/>
<name>A0AAV9M5Q6_9SOLN</name>
<organism evidence="2 3">
    <name type="scientific">Solanum pinnatisectum</name>
    <name type="common">tansyleaf nightshade</name>
    <dbReference type="NCBI Taxonomy" id="50273"/>
    <lineage>
        <taxon>Eukaryota</taxon>
        <taxon>Viridiplantae</taxon>
        <taxon>Streptophyta</taxon>
        <taxon>Embryophyta</taxon>
        <taxon>Tracheophyta</taxon>
        <taxon>Spermatophyta</taxon>
        <taxon>Magnoliopsida</taxon>
        <taxon>eudicotyledons</taxon>
        <taxon>Gunneridae</taxon>
        <taxon>Pentapetalae</taxon>
        <taxon>asterids</taxon>
        <taxon>lamiids</taxon>
        <taxon>Solanales</taxon>
        <taxon>Solanaceae</taxon>
        <taxon>Solanoideae</taxon>
        <taxon>Solaneae</taxon>
        <taxon>Solanum</taxon>
    </lineage>
</organism>
<evidence type="ECO:0000313" key="3">
    <source>
        <dbReference type="Proteomes" id="UP001311915"/>
    </source>
</evidence>
<keyword evidence="3" id="KW-1185">Reference proteome</keyword>
<evidence type="ECO:0000313" key="2">
    <source>
        <dbReference type="EMBL" id="KAK4732215.1"/>
    </source>
</evidence>
<evidence type="ECO:0000259" key="1">
    <source>
        <dbReference type="Pfam" id="PF00646"/>
    </source>
</evidence>
<dbReference type="InterPro" id="IPR036047">
    <property type="entry name" value="F-box-like_dom_sf"/>
</dbReference>
<accession>A0AAV9M5Q6</accession>
<gene>
    <name evidence="2" type="ORF">R3W88_025203</name>
</gene>
<dbReference type="PANTHER" id="PTHR31672">
    <property type="entry name" value="BNACNNG10540D PROTEIN"/>
    <property type="match status" value="1"/>
</dbReference>
<dbReference type="SUPFAM" id="SSF81383">
    <property type="entry name" value="F-box domain"/>
    <property type="match status" value="1"/>
</dbReference>
<dbReference type="EMBL" id="JAWPEI010000003">
    <property type="protein sequence ID" value="KAK4732215.1"/>
    <property type="molecule type" value="Genomic_DNA"/>
</dbReference>
<dbReference type="InterPro" id="IPR001810">
    <property type="entry name" value="F-box_dom"/>
</dbReference>
<reference evidence="2 3" key="1">
    <citation type="submission" date="2023-10" db="EMBL/GenBank/DDBJ databases">
        <title>Genome-Wide Identification Analysis in wild type Solanum Pinnatisectum Reveals Some Genes Defensing Phytophthora Infestans.</title>
        <authorList>
            <person name="Sun C."/>
        </authorList>
    </citation>
    <scope>NUCLEOTIDE SEQUENCE [LARGE SCALE GENOMIC DNA]</scope>
    <source>
        <strain evidence="2">LQN</strain>
        <tissue evidence="2">Leaf</tissue>
    </source>
</reference>
<dbReference type="PANTHER" id="PTHR31672:SF13">
    <property type="entry name" value="F-BOX PROTEIN CPR30-LIKE"/>
    <property type="match status" value="1"/>
</dbReference>